<proteinExistence type="predicted"/>
<protein>
    <submittedName>
        <fullName evidence="2">Uncharacterized protein</fullName>
    </submittedName>
</protein>
<organism evidence="2 3">
    <name type="scientific">Eumeta variegata</name>
    <name type="common">Bagworm moth</name>
    <name type="synonym">Eumeta japonica</name>
    <dbReference type="NCBI Taxonomy" id="151549"/>
    <lineage>
        <taxon>Eukaryota</taxon>
        <taxon>Metazoa</taxon>
        <taxon>Ecdysozoa</taxon>
        <taxon>Arthropoda</taxon>
        <taxon>Hexapoda</taxon>
        <taxon>Insecta</taxon>
        <taxon>Pterygota</taxon>
        <taxon>Neoptera</taxon>
        <taxon>Endopterygota</taxon>
        <taxon>Lepidoptera</taxon>
        <taxon>Glossata</taxon>
        <taxon>Ditrysia</taxon>
        <taxon>Tineoidea</taxon>
        <taxon>Psychidae</taxon>
        <taxon>Oiketicinae</taxon>
        <taxon>Eumeta</taxon>
    </lineage>
</organism>
<name>A0A4C1XFS9_EUMVA</name>
<evidence type="ECO:0000313" key="2">
    <source>
        <dbReference type="EMBL" id="GBP61055.1"/>
    </source>
</evidence>
<dbReference type="Proteomes" id="UP000299102">
    <property type="component" value="Unassembled WGS sequence"/>
</dbReference>
<reference evidence="2 3" key="1">
    <citation type="journal article" date="2019" name="Commun. Biol.">
        <title>The bagworm genome reveals a unique fibroin gene that provides high tensile strength.</title>
        <authorList>
            <person name="Kono N."/>
            <person name="Nakamura H."/>
            <person name="Ohtoshi R."/>
            <person name="Tomita M."/>
            <person name="Numata K."/>
            <person name="Arakawa K."/>
        </authorList>
    </citation>
    <scope>NUCLEOTIDE SEQUENCE [LARGE SCALE GENOMIC DNA]</scope>
</reference>
<gene>
    <name evidence="2" type="ORF">EVAR_51188_1</name>
</gene>
<comment type="caution">
    <text evidence="2">The sequence shown here is derived from an EMBL/GenBank/DDBJ whole genome shotgun (WGS) entry which is preliminary data.</text>
</comment>
<dbReference type="AlphaFoldDB" id="A0A4C1XFS9"/>
<feature type="region of interest" description="Disordered" evidence="1">
    <location>
        <begin position="42"/>
        <end position="66"/>
    </location>
</feature>
<evidence type="ECO:0000256" key="1">
    <source>
        <dbReference type="SAM" id="MobiDB-lite"/>
    </source>
</evidence>
<evidence type="ECO:0000313" key="3">
    <source>
        <dbReference type="Proteomes" id="UP000299102"/>
    </source>
</evidence>
<sequence length="89" mass="9190">MDLTSNTPCRNAGQGLLTDVVTDSGTGGLKCTAQIGLSTLAPAEEESLHSGHRHPSPTCARAASSQGRSEVIRLDFNGCSMLQPLPAPT</sequence>
<dbReference type="EMBL" id="BGZK01000802">
    <property type="protein sequence ID" value="GBP61055.1"/>
    <property type="molecule type" value="Genomic_DNA"/>
</dbReference>
<accession>A0A4C1XFS9</accession>
<keyword evidence="3" id="KW-1185">Reference proteome</keyword>